<dbReference type="AlphaFoldDB" id="A0AAF0IBD4"/>
<keyword evidence="4" id="KW-0342">GTP-binding</keyword>
<dbReference type="Gene3D" id="3.40.50.300">
    <property type="entry name" value="P-loop containing nucleotide triphosphate hydrolases"/>
    <property type="match status" value="1"/>
</dbReference>
<comment type="similarity">
    <text evidence="1">Belongs to the GPN-loop GTPase family.</text>
</comment>
<dbReference type="InterPro" id="IPR004130">
    <property type="entry name" value="Gpn"/>
</dbReference>
<dbReference type="EMBL" id="CP091871">
    <property type="protein sequence ID" value="WEU40643.1"/>
    <property type="molecule type" value="Genomic_DNA"/>
</dbReference>
<dbReference type="Pfam" id="PF03029">
    <property type="entry name" value="ATP_bind_1"/>
    <property type="match status" value="1"/>
</dbReference>
<proteinExistence type="inferred from homology"/>
<accession>A0AAF0IBD4</accession>
<keyword evidence="2" id="KW-0547">Nucleotide-binding</keyword>
<dbReference type="GO" id="GO:0005525">
    <property type="term" value="F:GTP binding"/>
    <property type="evidence" value="ECO:0007669"/>
    <property type="project" value="UniProtKB-KW"/>
</dbReference>
<protein>
    <submittedName>
        <fullName evidence="5">ATP/GTP-binding protein</fullName>
    </submittedName>
</protein>
<organism evidence="5 6">
    <name type="scientific">Odinarchaeota yellowstonii (strain LCB_4)</name>
    <dbReference type="NCBI Taxonomy" id="1841599"/>
    <lineage>
        <taxon>Archaea</taxon>
        <taxon>Promethearchaeati</taxon>
        <taxon>Candidatus Odinarchaeota</taxon>
        <taxon>Candidatus Odinarchaeia</taxon>
        <taxon>Candidatus Odinarchaeales</taxon>
        <taxon>Candidatus Odinarchaeaceae</taxon>
        <taxon>Candidatus Odinarchaeum</taxon>
    </lineage>
</organism>
<evidence type="ECO:0000256" key="2">
    <source>
        <dbReference type="ARBA" id="ARBA00022741"/>
    </source>
</evidence>
<dbReference type="SUPFAM" id="SSF52540">
    <property type="entry name" value="P-loop containing nucleoside triphosphate hydrolases"/>
    <property type="match status" value="1"/>
</dbReference>
<gene>
    <name evidence="5" type="ORF">OdinLCB4_001555</name>
</gene>
<evidence type="ECO:0000313" key="6">
    <source>
        <dbReference type="Proteomes" id="UP000186851"/>
    </source>
</evidence>
<evidence type="ECO:0000256" key="1">
    <source>
        <dbReference type="ARBA" id="ARBA00005290"/>
    </source>
</evidence>
<dbReference type="InterPro" id="IPR027417">
    <property type="entry name" value="P-loop_NTPase"/>
</dbReference>
<dbReference type="Proteomes" id="UP000186851">
    <property type="component" value="Chromosome"/>
</dbReference>
<evidence type="ECO:0000256" key="4">
    <source>
        <dbReference type="ARBA" id="ARBA00023134"/>
    </source>
</evidence>
<dbReference type="PANTHER" id="PTHR21231:SF8">
    <property type="entry name" value="GPN-LOOP GTPASE 1"/>
    <property type="match status" value="1"/>
</dbReference>
<dbReference type="KEGG" id="oyw:OdinLCB4_001555"/>
<reference evidence="5" key="2">
    <citation type="journal article" date="2022" name="Nat. Microbiol.">
        <title>A closed Candidatus Odinarchaeum chromosome exposes Asgard archaeal viruses.</title>
        <authorList>
            <person name="Tamarit D."/>
            <person name="Caceres E.F."/>
            <person name="Krupovic M."/>
            <person name="Nijland R."/>
            <person name="Eme L."/>
            <person name="Robinson N.P."/>
            <person name="Ettema T.J.G."/>
        </authorList>
    </citation>
    <scope>NUCLEOTIDE SEQUENCE</scope>
    <source>
        <strain evidence="5">LCB_4</strain>
    </source>
</reference>
<evidence type="ECO:0000313" key="5">
    <source>
        <dbReference type="EMBL" id="WEU40643.1"/>
    </source>
</evidence>
<reference evidence="5" key="1">
    <citation type="journal article" date="2017" name="Nature">
        <title>Asgard archaea illuminate the origin of eukaryotic cellular complexity.</title>
        <authorList>
            <person name="Zaremba-Niedzwiedzka K."/>
            <person name="Caceres E.F."/>
            <person name="Saw J.H."/>
            <person name="Backstrom D."/>
            <person name="Juzokaite L."/>
            <person name="Vancaester E."/>
            <person name="Seitz K.W."/>
            <person name="Anantharaman K."/>
            <person name="Starnawski P."/>
            <person name="Kjeldsen K.U."/>
            <person name="Scott M.B."/>
            <person name="Nunoura T."/>
            <person name="Banfield J.F."/>
            <person name="Schramm A."/>
            <person name="Baker B.J."/>
            <person name="Spang A."/>
            <person name="Ettema T.J.G."/>
        </authorList>
    </citation>
    <scope>NUCLEOTIDE SEQUENCE</scope>
    <source>
        <strain evidence="5">LCB_4</strain>
    </source>
</reference>
<dbReference type="GO" id="GO:0003924">
    <property type="term" value="F:GTPase activity"/>
    <property type="evidence" value="ECO:0007669"/>
    <property type="project" value="TreeGrafter"/>
</dbReference>
<evidence type="ECO:0000256" key="3">
    <source>
        <dbReference type="ARBA" id="ARBA00022801"/>
    </source>
</evidence>
<name>A0AAF0IBD4_ODILC</name>
<dbReference type="PANTHER" id="PTHR21231">
    <property type="entry name" value="XPA-BINDING PROTEIN 1-RELATED"/>
    <property type="match status" value="1"/>
</dbReference>
<keyword evidence="3" id="KW-0378">Hydrolase</keyword>
<sequence length="255" mass="28528">MYYSFFIGPAGSGKSSLVECVSKWLDDHNIDVTTVNLDPGVLTLPYGADVDVRNYVDIEKIILDYNLGPNGALIAATDIVAAKIHDIQKEIQDLGNEIVLVDTPGQMELFTYRSSGPFIVEAFGRKNCMVFFLVDPTLAKNPSDFVSILLLSLSTQFRFNTPQINLLTKIDLISESELERILKWASEPYSLLESLTEETSSIYRELAIQLYYSLENIGLLSELHPVSIKDVTGIEKIYGQISRIFLGGEDSYIRQ</sequence>